<feature type="region of interest" description="Disordered" evidence="4">
    <location>
        <begin position="92"/>
        <end position="116"/>
    </location>
</feature>
<comment type="subcellular location">
    <subcellularLocation>
        <location evidence="1">Nucleus</location>
        <location evidence="1">Nucleolus</location>
    </subcellularLocation>
</comment>
<dbReference type="GO" id="GO:0003723">
    <property type="term" value="F:RNA binding"/>
    <property type="evidence" value="ECO:0007669"/>
    <property type="project" value="UniProtKB-KW"/>
</dbReference>
<feature type="region of interest" description="Disordered" evidence="4">
    <location>
        <begin position="33"/>
        <end position="57"/>
    </location>
</feature>
<feature type="compositionally biased region" description="Basic residues" evidence="4">
    <location>
        <begin position="218"/>
        <end position="227"/>
    </location>
</feature>
<evidence type="ECO:0000256" key="3">
    <source>
        <dbReference type="ARBA" id="ARBA00023242"/>
    </source>
</evidence>
<dbReference type="OrthoDB" id="21467at2759"/>
<proteinExistence type="predicted"/>
<feature type="compositionally biased region" description="Basic residues" evidence="4">
    <location>
        <begin position="177"/>
        <end position="187"/>
    </location>
</feature>
<dbReference type="Proteomes" id="UP000708148">
    <property type="component" value="Unassembled WGS sequence"/>
</dbReference>
<gene>
    <name evidence="5" type="ORF">OSTQU699_LOCUS674</name>
</gene>
<accession>A0A8S1IKL7</accession>
<dbReference type="AlphaFoldDB" id="A0A8S1IKL7"/>
<protein>
    <submittedName>
        <fullName evidence="5">Uncharacterized protein</fullName>
    </submittedName>
</protein>
<keyword evidence="2" id="KW-0694">RNA-binding</keyword>
<keyword evidence="6" id="KW-1185">Reference proteome</keyword>
<name>A0A8S1IKL7_9CHLO</name>
<dbReference type="PANTHER" id="PTHR46754">
    <property type="entry name" value="MKI67 FHA DOMAIN-INTERACTING NUCLEOLAR PHOSPHOPROTEIN"/>
    <property type="match status" value="1"/>
</dbReference>
<comment type="caution">
    <text evidence="5">The sequence shown here is derived from an EMBL/GenBank/DDBJ whole genome shotgun (WGS) entry which is preliminary data.</text>
</comment>
<feature type="region of interest" description="Disordered" evidence="4">
    <location>
        <begin position="162"/>
        <end position="227"/>
    </location>
</feature>
<sequence>MDGYFMFGNKLVCQVLKHQELHKRMFFKWRKKMHNRRRGHTKRAQEAHNRERSEDEQAAQVKKLIAKDAHRQKRILEMGIDYHYSGFKDVAAPPGKKRRLQGDGGASVPSAGAKRDDAMITNDECLDLSDLELEEDGCQMDEASDLENDCEAMAGAVPITISKGKSHSSEGGVPHAKAVRVGKKKGSKPPGKGEKRNDMPQRHASHERGGDLGTKGMASKKKKKMGR</sequence>
<evidence type="ECO:0000313" key="6">
    <source>
        <dbReference type="Proteomes" id="UP000708148"/>
    </source>
</evidence>
<evidence type="ECO:0000256" key="2">
    <source>
        <dbReference type="ARBA" id="ARBA00022884"/>
    </source>
</evidence>
<dbReference type="EMBL" id="CAJHUC010000331">
    <property type="protein sequence ID" value="CAD7695313.1"/>
    <property type="molecule type" value="Genomic_DNA"/>
</dbReference>
<evidence type="ECO:0000256" key="4">
    <source>
        <dbReference type="SAM" id="MobiDB-lite"/>
    </source>
</evidence>
<reference evidence="5" key="1">
    <citation type="submission" date="2020-12" db="EMBL/GenBank/DDBJ databases">
        <authorList>
            <person name="Iha C."/>
        </authorList>
    </citation>
    <scope>NUCLEOTIDE SEQUENCE</scope>
</reference>
<evidence type="ECO:0000256" key="1">
    <source>
        <dbReference type="ARBA" id="ARBA00004604"/>
    </source>
</evidence>
<dbReference type="GO" id="GO:0005730">
    <property type="term" value="C:nucleolus"/>
    <property type="evidence" value="ECO:0007669"/>
    <property type="project" value="UniProtKB-SubCell"/>
</dbReference>
<feature type="compositionally biased region" description="Basic and acidic residues" evidence="4">
    <location>
        <begin position="191"/>
        <end position="210"/>
    </location>
</feature>
<organism evidence="5 6">
    <name type="scientific">Ostreobium quekettii</name>
    <dbReference type="NCBI Taxonomy" id="121088"/>
    <lineage>
        <taxon>Eukaryota</taxon>
        <taxon>Viridiplantae</taxon>
        <taxon>Chlorophyta</taxon>
        <taxon>core chlorophytes</taxon>
        <taxon>Ulvophyceae</taxon>
        <taxon>TCBD clade</taxon>
        <taxon>Bryopsidales</taxon>
        <taxon>Ostreobineae</taxon>
        <taxon>Ostreobiaceae</taxon>
        <taxon>Ostreobium</taxon>
    </lineage>
</organism>
<feature type="compositionally biased region" description="Basic residues" evidence="4">
    <location>
        <begin position="33"/>
        <end position="42"/>
    </location>
</feature>
<keyword evidence="3" id="KW-0539">Nucleus</keyword>
<feature type="compositionally biased region" description="Basic and acidic residues" evidence="4">
    <location>
        <begin position="43"/>
        <end position="55"/>
    </location>
</feature>
<evidence type="ECO:0000313" key="5">
    <source>
        <dbReference type="EMBL" id="CAD7695313.1"/>
    </source>
</evidence>